<keyword evidence="2 10" id="KW-1003">Cell membrane</keyword>
<evidence type="ECO:0000256" key="8">
    <source>
        <dbReference type="ARBA" id="ARBA00035585"/>
    </source>
</evidence>
<keyword evidence="3 10" id="KW-0812">Transmembrane</keyword>
<evidence type="ECO:0000313" key="11">
    <source>
        <dbReference type="EMBL" id="UNK45268.1"/>
    </source>
</evidence>
<keyword evidence="4 10" id="KW-1133">Transmembrane helix</keyword>
<dbReference type="EMBL" id="CP093326">
    <property type="protein sequence ID" value="UNK45268.1"/>
    <property type="molecule type" value="Genomic_DNA"/>
</dbReference>
<comment type="activity regulation">
    <text evidence="10">Na(+) is not transported, but it plays an essential structural role and its presence is essential for fluoride channel function.</text>
</comment>
<keyword evidence="10" id="KW-0406">Ion transport</keyword>
<comment type="catalytic activity">
    <reaction evidence="8">
        <text>fluoride(in) = fluoride(out)</text>
        <dbReference type="Rhea" id="RHEA:76159"/>
        <dbReference type="ChEBI" id="CHEBI:17051"/>
    </reaction>
    <physiologicalReaction direction="left-to-right" evidence="8">
        <dbReference type="Rhea" id="RHEA:76160"/>
    </physiologicalReaction>
</comment>
<dbReference type="HAMAP" id="MF_00454">
    <property type="entry name" value="FluC"/>
    <property type="match status" value="1"/>
</dbReference>
<feature type="transmembrane region" description="Helical" evidence="10">
    <location>
        <begin position="117"/>
        <end position="140"/>
    </location>
</feature>
<dbReference type="RefSeq" id="WP_127513523.1">
    <property type="nucleotide sequence ID" value="NZ_CP093326.1"/>
</dbReference>
<evidence type="ECO:0000256" key="3">
    <source>
        <dbReference type="ARBA" id="ARBA00022692"/>
    </source>
</evidence>
<sequence length="159" mass="16285">MSRGGRERPGSRPLHLQLPAMLMVMGGGALGTLCRYWLNTAIPSPDGWPLPTLVINLCGAFALGLLLEALARRGPDVGARRTLRLLAGTGFLGAFTTYSTLALDANLLLAADRMADAVAFMLLSVIGGLATAAAGVWVAAARRAATGPGNAGGAETDLT</sequence>
<dbReference type="PANTHER" id="PTHR28259">
    <property type="entry name" value="FLUORIDE EXPORT PROTEIN 1-RELATED"/>
    <property type="match status" value="1"/>
</dbReference>
<reference evidence="11 12" key="1">
    <citation type="submission" date="2022-03" db="EMBL/GenBank/DDBJ databases">
        <title>Isotopic signatures of nitrous oxide derived from detoxification processes.</title>
        <authorList>
            <person name="Behrendt U."/>
            <person name="Buchen C."/>
            <person name="Well R."/>
            <person name="Ulrich A."/>
            <person name="Rohe L."/>
            <person name="Kolb S."/>
            <person name="Schloter M."/>
            <person name="Horn M.A."/>
            <person name="Augustin J."/>
        </authorList>
    </citation>
    <scope>NUCLEOTIDE SEQUENCE [LARGE SCALE GENOMIC DNA]</scope>
    <source>
        <strain evidence="11 12">S4-C24</strain>
    </source>
</reference>
<evidence type="ECO:0000256" key="6">
    <source>
        <dbReference type="ARBA" id="ARBA00023303"/>
    </source>
</evidence>
<keyword evidence="6 10" id="KW-0407">Ion channel</keyword>
<dbReference type="Proteomes" id="UP000829069">
    <property type="component" value="Chromosome"/>
</dbReference>
<name>A0ABY3W4Z8_9MICC</name>
<evidence type="ECO:0000256" key="10">
    <source>
        <dbReference type="HAMAP-Rule" id="MF_00454"/>
    </source>
</evidence>
<dbReference type="PANTHER" id="PTHR28259:SF1">
    <property type="entry name" value="FLUORIDE EXPORT PROTEIN 1-RELATED"/>
    <property type="match status" value="1"/>
</dbReference>
<feature type="transmembrane region" description="Helical" evidence="10">
    <location>
        <begin position="83"/>
        <end position="105"/>
    </location>
</feature>
<comment type="subcellular location">
    <subcellularLocation>
        <location evidence="1 10">Cell membrane</location>
        <topology evidence="1 10">Multi-pass membrane protein</topology>
    </subcellularLocation>
</comment>
<evidence type="ECO:0000256" key="9">
    <source>
        <dbReference type="ARBA" id="ARBA00049940"/>
    </source>
</evidence>
<keyword evidence="10" id="KW-0813">Transport</keyword>
<dbReference type="InterPro" id="IPR003691">
    <property type="entry name" value="FluC"/>
</dbReference>
<comment type="similarity">
    <text evidence="7 10">Belongs to the fluoride channel Fluc/FEX (TC 1.A.43) family.</text>
</comment>
<evidence type="ECO:0000256" key="4">
    <source>
        <dbReference type="ARBA" id="ARBA00022989"/>
    </source>
</evidence>
<evidence type="ECO:0000256" key="5">
    <source>
        <dbReference type="ARBA" id="ARBA00023136"/>
    </source>
</evidence>
<keyword evidence="10" id="KW-0915">Sodium</keyword>
<evidence type="ECO:0000313" key="12">
    <source>
        <dbReference type="Proteomes" id="UP000829069"/>
    </source>
</evidence>
<evidence type="ECO:0000256" key="7">
    <source>
        <dbReference type="ARBA" id="ARBA00035120"/>
    </source>
</evidence>
<comment type="function">
    <text evidence="9 10">Fluoride-specific ion channel. Important for reducing fluoride concentration in the cell, thus reducing its toxicity.</text>
</comment>
<evidence type="ECO:0000256" key="2">
    <source>
        <dbReference type="ARBA" id="ARBA00022475"/>
    </source>
</evidence>
<proteinExistence type="inferred from homology"/>
<feature type="transmembrane region" description="Helical" evidence="10">
    <location>
        <begin position="20"/>
        <end position="38"/>
    </location>
</feature>
<feature type="binding site" evidence="10">
    <location>
        <position position="96"/>
    </location>
    <ligand>
        <name>Na(+)</name>
        <dbReference type="ChEBI" id="CHEBI:29101"/>
        <note>structural</note>
    </ligand>
</feature>
<protein>
    <recommendedName>
        <fullName evidence="10">Fluoride-specific ion channel FluC</fullName>
    </recommendedName>
</protein>
<accession>A0ABY3W4Z8</accession>
<evidence type="ECO:0000256" key="1">
    <source>
        <dbReference type="ARBA" id="ARBA00004651"/>
    </source>
</evidence>
<keyword evidence="5 10" id="KW-0472">Membrane</keyword>
<feature type="binding site" evidence="10">
    <location>
        <position position="93"/>
    </location>
    <ligand>
        <name>Na(+)</name>
        <dbReference type="ChEBI" id="CHEBI:29101"/>
        <note>structural</note>
    </ligand>
</feature>
<dbReference type="Pfam" id="PF02537">
    <property type="entry name" value="CRCB"/>
    <property type="match status" value="1"/>
</dbReference>
<keyword evidence="10" id="KW-0479">Metal-binding</keyword>
<gene>
    <name evidence="10" type="primary">fluC</name>
    <name evidence="10" type="synonym">crcB</name>
    <name evidence="11" type="ORF">MNQ99_15200</name>
</gene>
<organism evidence="11 12">
    <name type="scientific">Arthrobacter sulfonylureivorans</name>
    <dbReference type="NCBI Taxonomy" id="2486855"/>
    <lineage>
        <taxon>Bacteria</taxon>
        <taxon>Bacillati</taxon>
        <taxon>Actinomycetota</taxon>
        <taxon>Actinomycetes</taxon>
        <taxon>Micrococcales</taxon>
        <taxon>Micrococcaceae</taxon>
        <taxon>Arthrobacter</taxon>
    </lineage>
</organism>
<feature type="transmembrane region" description="Helical" evidence="10">
    <location>
        <begin position="50"/>
        <end position="71"/>
    </location>
</feature>
<keyword evidence="12" id="KW-1185">Reference proteome</keyword>